<proteinExistence type="predicted"/>
<name>A0ABV1TZG5_9ACTN</name>
<dbReference type="RefSeq" id="WP_263278571.1">
    <property type="nucleotide sequence ID" value="NZ_JBEOYA010000002.1"/>
</dbReference>
<protein>
    <submittedName>
        <fullName evidence="2">Uncharacterized protein</fullName>
    </submittedName>
</protein>
<keyword evidence="1" id="KW-0472">Membrane</keyword>
<organism evidence="2 3">
    <name type="scientific">Streptomyces sp. 900105245</name>
    <dbReference type="NCBI Taxonomy" id="3154379"/>
    <lineage>
        <taxon>Bacteria</taxon>
        <taxon>Bacillati</taxon>
        <taxon>Actinomycetota</taxon>
        <taxon>Actinomycetes</taxon>
        <taxon>Kitasatosporales</taxon>
        <taxon>Streptomycetaceae</taxon>
        <taxon>Streptomyces</taxon>
    </lineage>
</organism>
<accession>A0ABV1TZG5</accession>
<sequence length="219" mass="23955">MDDRSGSGERGPREYSAKKFIACVVGLLLVGTGTWFALTTGLERLPSKVCDGAVERDLVIRTLPRTRTAEEGAERRREGADLRFSCHVYTSADSILSGVARVDDASPQTWFSHYAGSSDRRTVRASSGGIEALAEIHGDRVSSSVYVPCTPRGVRAGDADQSYAVVAEAYVIGKARISGTELGQALTDFAYRLSEHAYRLAECDKPRDFPDELPRYEDR</sequence>
<evidence type="ECO:0000313" key="2">
    <source>
        <dbReference type="EMBL" id="MER6426888.1"/>
    </source>
</evidence>
<dbReference type="Proteomes" id="UP001470023">
    <property type="component" value="Unassembled WGS sequence"/>
</dbReference>
<keyword evidence="1" id="KW-0812">Transmembrane</keyword>
<gene>
    <name evidence="2" type="ORF">ABT272_03940</name>
</gene>
<evidence type="ECO:0000256" key="1">
    <source>
        <dbReference type="SAM" id="Phobius"/>
    </source>
</evidence>
<dbReference type="EMBL" id="JBEPAZ010000002">
    <property type="protein sequence ID" value="MER6426888.1"/>
    <property type="molecule type" value="Genomic_DNA"/>
</dbReference>
<keyword evidence="3" id="KW-1185">Reference proteome</keyword>
<keyword evidence="1" id="KW-1133">Transmembrane helix</keyword>
<evidence type="ECO:0000313" key="3">
    <source>
        <dbReference type="Proteomes" id="UP001470023"/>
    </source>
</evidence>
<comment type="caution">
    <text evidence="2">The sequence shown here is derived from an EMBL/GenBank/DDBJ whole genome shotgun (WGS) entry which is preliminary data.</text>
</comment>
<feature type="transmembrane region" description="Helical" evidence="1">
    <location>
        <begin position="20"/>
        <end position="38"/>
    </location>
</feature>
<reference evidence="2 3" key="1">
    <citation type="submission" date="2024-06" db="EMBL/GenBank/DDBJ databases">
        <title>The Natural Products Discovery Center: Release of the First 8490 Sequenced Strains for Exploring Actinobacteria Biosynthetic Diversity.</title>
        <authorList>
            <person name="Kalkreuter E."/>
            <person name="Kautsar S.A."/>
            <person name="Yang D."/>
            <person name="Bader C.D."/>
            <person name="Teijaro C.N."/>
            <person name="Fluegel L."/>
            <person name="Davis C.M."/>
            <person name="Simpson J.R."/>
            <person name="Lauterbach L."/>
            <person name="Steele A.D."/>
            <person name="Gui C."/>
            <person name="Meng S."/>
            <person name="Li G."/>
            <person name="Viehrig K."/>
            <person name="Ye F."/>
            <person name="Su P."/>
            <person name="Kiefer A.F."/>
            <person name="Nichols A."/>
            <person name="Cepeda A.J."/>
            <person name="Yan W."/>
            <person name="Fan B."/>
            <person name="Jiang Y."/>
            <person name="Adhikari A."/>
            <person name="Zheng C.-J."/>
            <person name="Schuster L."/>
            <person name="Cowan T.M."/>
            <person name="Smanski M.J."/>
            <person name="Chevrette M.G."/>
            <person name="De Carvalho L.P.S."/>
            <person name="Shen B."/>
        </authorList>
    </citation>
    <scope>NUCLEOTIDE SEQUENCE [LARGE SCALE GENOMIC DNA]</scope>
    <source>
        <strain evidence="2 3">NPDC001166</strain>
    </source>
</reference>